<proteinExistence type="predicted"/>
<dbReference type="Proteomes" id="UP001151760">
    <property type="component" value="Unassembled WGS sequence"/>
</dbReference>
<dbReference type="EMBL" id="BQNB010008613">
    <property type="protein sequence ID" value="GJS51847.1"/>
    <property type="molecule type" value="Genomic_DNA"/>
</dbReference>
<evidence type="ECO:0000256" key="1">
    <source>
        <dbReference type="SAM" id="MobiDB-lite"/>
    </source>
</evidence>
<sequence length="162" mass="18223">MTLHSLEIAVLRSYALSWKPYQGDSLNLPDHRIHKDGDGDASFQLKSDSLPHAHAQSTKTFYKHQDSRIMKAQELKTKTSANSDIKDNSSKIKLRGRLLASFQDDAKYEHVGQDTRSQGGKDDQDKQGKDLKISDIKTKSKDNDKGSRSKITTHEGTSLQRI</sequence>
<keyword evidence="3" id="KW-1185">Reference proteome</keyword>
<name>A0ABQ4WG61_9ASTR</name>
<organism evidence="2 3">
    <name type="scientific">Tanacetum coccineum</name>
    <dbReference type="NCBI Taxonomy" id="301880"/>
    <lineage>
        <taxon>Eukaryota</taxon>
        <taxon>Viridiplantae</taxon>
        <taxon>Streptophyta</taxon>
        <taxon>Embryophyta</taxon>
        <taxon>Tracheophyta</taxon>
        <taxon>Spermatophyta</taxon>
        <taxon>Magnoliopsida</taxon>
        <taxon>eudicotyledons</taxon>
        <taxon>Gunneridae</taxon>
        <taxon>Pentapetalae</taxon>
        <taxon>asterids</taxon>
        <taxon>campanulids</taxon>
        <taxon>Asterales</taxon>
        <taxon>Asteraceae</taxon>
        <taxon>Asteroideae</taxon>
        <taxon>Anthemideae</taxon>
        <taxon>Anthemidinae</taxon>
        <taxon>Tanacetum</taxon>
    </lineage>
</organism>
<reference evidence="2" key="2">
    <citation type="submission" date="2022-01" db="EMBL/GenBank/DDBJ databases">
        <authorList>
            <person name="Yamashiro T."/>
            <person name="Shiraishi A."/>
            <person name="Satake H."/>
            <person name="Nakayama K."/>
        </authorList>
    </citation>
    <scope>NUCLEOTIDE SEQUENCE</scope>
</reference>
<feature type="region of interest" description="Disordered" evidence="1">
    <location>
        <begin position="105"/>
        <end position="162"/>
    </location>
</feature>
<evidence type="ECO:0000313" key="2">
    <source>
        <dbReference type="EMBL" id="GJS51847.1"/>
    </source>
</evidence>
<feature type="compositionally biased region" description="Basic and acidic residues" evidence="1">
    <location>
        <begin position="105"/>
        <end position="147"/>
    </location>
</feature>
<gene>
    <name evidence="2" type="ORF">Tco_0625209</name>
</gene>
<evidence type="ECO:0000313" key="3">
    <source>
        <dbReference type="Proteomes" id="UP001151760"/>
    </source>
</evidence>
<reference evidence="2" key="1">
    <citation type="journal article" date="2022" name="Int. J. Mol. Sci.">
        <title>Draft Genome of Tanacetum Coccineum: Genomic Comparison of Closely Related Tanacetum-Family Plants.</title>
        <authorList>
            <person name="Yamashiro T."/>
            <person name="Shiraishi A."/>
            <person name="Nakayama K."/>
            <person name="Satake H."/>
        </authorList>
    </citation>
    <scope>NUCLEOTIDE SEQUENCE</scope>
</reference>
<comment type="caution">
    <text evidence="2">The sequence shown here is derived from an EMBL/GenBank/DDBJ whole genome shotgun (WGS) entry which is preliminary data.</text>
</comment>
<protein>
    <submittedName>
        <fullName evidence="2">Uncharacterized protein</fullName>
    </submittedName>
</protein>
<accession>A0ABQ4WG61</accession>